<evidence type="ECO:0000313" key="3">
    <source>
        <dbReference type="Proteomes" id="UP001346869"/>
    </source>
</evidence>
<sequence>MCSGKSMTDVRNLHREVEKGFRSVHGETQPENRDVNPVRIRGETGENRPERRAEIPVCLSGRSSVL</sequence>
<name>A0AAN7X5V6_ELEMC</name>
<feature type="compositionally biased region" description="Basic and acidic residues" evidence="1">
    <location>
        <begin position="20"/>
        <end position="54"/>
    </location>
</feature>
<gene>
    <name evidence="2" type="ORF">PBY51_008415</name>
</gene>
<dbReference type="EMBL" id="JAUZQC010000017">
    <property type="protein sequence ID" value="KAK5856848.1"/>
    <property type="molecule type" value="Genomic_DNA"/>
</dbReference>
<evidence type="ECO:0000256" key="1">
    <source>
        <dbReference type="SAM" id="MobiDB-lite"/>
    </source>
</evidence>
<evidence type="ECO:0000313" key="2">
    <source>
        <dbReference type="EMBL" id="KAK5856848.1"/>
    </source>
</evidence>
<proteinExistence type="predicted"/>
<reference evidence="2 3" key="2">
    <citation type="journal article" date="2023" name="Mol. Biol. Evol.">
        <title>Genomics of Secondarily Temperate Adaptation in the Only Non-Antarctic Icefish.</title>
        <authorList>
            <person name="Rivera-Colon A.G."/>
            <person name="Rayamajhi N."/>
            <person name="Minhas B.F."/>
            <person name="Madrigal G."/>
            <person name="Bilyk K.T."/>
            <person name="Yoon V."/>
            <person name="Hune M."/>
            <person name="Gregory S."/>
            <person name="Cheng C.H.C."/>
            <person name="Catchen J.M."/>
        </authorList>
    </citation>
    <scope>NUCLEOTIDE SEQUENCE [LARGE SCALE GENOMIC DNA]</scope>
    <source>
        <strain evidence="2">JMC-PN-2008</strain>
    </source>
</reference>
<comment type="caution">
    <text evidence="2">The sequence shown here is derived from an EMBL/GenBank/DDBJ whole genome shotgun (WGS) entry which is preliminary data.</text>
</comment>
<feature type="region of interest" description="Disordered" evidence="1">
    <location>
        <begin position="20"/>
        <end position="66"/>
    </location>
</feature>
<organism evidence="2 3">
    <name type="scientific">Eleginops maclovinus</name>
    <name type="common">Patagonian blennie</name>
    <name type="synonym">Eleginus maclovinus</name>
    <dbReference type="NCBI Taxonomy" id="56733"/>
    <lineage>
        <taxon>Eukaryota</taxon>
        <taxon>Metazoa</taxon>
        <taxon>Chordata</taxon>
        <taxon>Craniata</taxon>
        <taxon>Vertebrata</taxon>
        <taxon>Euteleostomi</taxon>
        <taxon>Actinopterygii</taxon>
        <taxon>Neopterygii</taxon>
        <taxon>Teleostei</taxon>
        <taxon>Neoteleostei</taxon>
        <taxon>Acanthomorphata</taxon>
        <taxon>Eupercaria</taxon>
        <taxon>Perciformes</taxon>
        <taxon>Notothenioidei</taxon>
        <taxon>Eleginopidae</taxon>
        <taxon>Eleginops</taxon>
    </lineage>
</organism>
<accession>A0AAN7X5V6</accession>
<keyword evidence="3" id="KW-1185">Reference proteome</keyword>
<dbReference type="AlphaFoldDB" id="A0AAN7X5V6"/>
<dbReference type="Proteomes" id="UP001346869">
    <property type="component" value="Unassembled WGS sequence"/>
</dbReference>
<reference evidence="2 3" key="1">
    <citation type="journal article" date="2023" name="Genes (Basel)">
        <title>Chromosome-Level Genome Assembly and Circadian Gene Repertoire of the Patagonia Blennie Eleginops maclovinus-The Closest Ancestral Proxy of Antarctic Cryonotothenioids.</title>
        <authorList>
            <person name="Cheng C.C."/>
            <person name="Rivera-Colon A.G."/>
            <person name="Minhas B.F."/>
            <person name="Wilson L."/>
            <person name="Rayamajhi N."/>
            <person name="Vargas-Chacoff L."/>
            <person name="Catchen J.M."/>
        </authorList>
    </citation>
    <scope>NUCLEOTIDE SEQUENCE [LARGE SCALE GENOMIC DNA]</scope>
    <source>
        <strain evidence="2">JMC-PN-2008</strain>
    </source>
</reference>
<protein>
    <submittedName>
        <fullName evidence="2">Uncharacterized protein</fullName>
    </submittedName>
</protein>